<evidence type="ECO:0000256" key="5">
    <source>
        <dbReference type="ARBA" id="ARBA00022825"/>
    </source>
</evidence>
<dbReference type="InterPro" id="IPR036852">
    <property type="entry name" value="Peptidase_S8/S53_dom_sf"/>
</dbReference>
<name>A0AAP0WNN5_LIQFO</name>
<dbReference type="PROSITE" id="PS51892">
    <property type="entry name" value="SUBTILASE"/>
    <property type="match status" value="1"/>
</dbReference>
<evidence type="ECO:0000256" key="4">
    <source>
        <dbReference type="ARBA" id="ARBA00022801"/>
    </source>
</evidence>
<evidence type="ECO:0000256" key="2">
    <source>
        <dbReference type="ARBA" id="ARBA00022670"/>
    </source>
</evidence>
<dbReference type="CDD" id="cd02120">
    <property type="entry name" value="PA_subtilisin_like"/>
    <property type="match status" value="1"/>
</dbReference>
<dbReference type="InterPro" id="IPR045051">
    <property type="entry name" value="SBT"/>
</dbReference>
<organism evidence="8 9">
    <name type="scientific">Liquidambar formosana</name>
    <name type="common">Formosan gum</name>
    <dbReference type="NCBI Taxonomy" id="63359"/>
    <lineage>
        <taxon>Eukaryota</taxon>
        <taxon>Viridiplantae</taxon>
        <taxon>Streptophyta</taxon>
        <taxon>Embryophyta</taxon>
        <taxon>Tracheophyta</taxon>
        <taxon>Spermatophyta</taxon>
        <taxon>Magnoliopsida</taxon>
        <taxon>eudicotyledons</taxon>
        <taxon>Gunneridae</taxon>
        <taxon>Pentapetalae</taxon>
        <taxon>Saxifragales</taxon>
        <taxon>Altingiaceae</taxon>
        <taxon>Liquidambar</taxon>
    </lineage>
</organism>
<reference evidence="8 9" key="1">
    <citation type="journal article" date="2024" name="Plant J.">
        <title>Genome sequences and population genomics reveal climatic adaptation and genomic divergence between two closely related sweetgum species.</title>
        <authorList>
            <person name="Xu W.Q."/>
            <person name="Ren C.Q."/>
            <person name="Zhang X.Y."/>
            <person name="Comes H.P."/>
            <person name="Liu X.H."/>
            <person name="Li Y.G."/>
            <person name="Kettle C.J."/>
            <person name="Jalonen R."/>
            <person name="Gaisberger H."/>
            <person name="Ma Y.Z."/>
            <person name="Qiu Y.X."/>
        </authorList>
    </citation>
    <scope>NUCLEOTIDE SEQUENCE [LARGE SCALE GENOMIC DNA]</scope>
    <source>
        <strain evidence="8">Hangzhou</strain>
    </source>
</reference>
<keyword evidence="4" id="KW-0378">Hydrolase</keyword>
<sequence>MVSASTSVLEAGGVGLILAQFHDNKLQSCNMIPCIKVDYEVGTQILSYIRKARFPTAKLSFPKTVVGKWASPRVAYFSSRGPSSMSPAILKPDIAAPGVRILAAYPPIDSKDRNGYAFLSGTSMACPHVTGIAAVIKSLHKNWSPAAIRSALTTTASQTGTDGMDIIEEGSTRKAADPFDIGGGHVNPNKALNPGLIYDISREDYILFLCSLGYSNPSITILTNTTTNCMKNSHFELNLNLPSITIPNLKKTGNSFENRYKCGTH</sequence>
<dbReference type="InterPro" id="IPR000209">
    <property type="entry name" value="Peptidase_S8/S53_dom"/>
</dbReference>
<dbReference type="Pfam" id="PF00082">
    <property type="entry name" value="Peptidase_S8"/>
    <property type="match status" value="1"/>
</dbReference>
<dbReference type="Proteomes" id="UP001415857">
    <property type="component" value="Unassembled WGS sequence"/>
</dbReference>
<comment type="caution">
    <text evidence="8">The sequence shown here is derived from an EMBL/GenBank/DDBJ whole genome shotgun (WGS) entry which is preliminary data.</text>
</comment>
<evidence type="ECO:0000313" key="9">
    <source>
        <dbReference type="Proteomes" id="UP001415857"/>
    </source>
</evidence>
<dbReference type="InterPro" id="IPR023828">
    <property type="entry name" value="Peptidase_S8_Ser-AS"/>
</dbReference>
<evidence type="ECO:0000256" key="3">
    <source>
        <dbReference type="ARBA" id="ARBA00022729"/>
    </source>
</evidence>
<dbReference type="Gene3D" id="2.60.40.2310">
    <property type="match status" value="1"/>
</dbReference>
<keyword evidence="9" id="KW-1185">Reference proteome</keyword>
<dbReference type="Gene3D" id="3.50.30.30">
    <property type="match status" value="1"/>
</dbReference>
<feature type="domain" description="Peptidase S8/S53" evidence="7">
    <location>
        <begin position="71"/>
        <end position="162"/>
    </location>
</feature>
<dbReference type="AlphaFoldDB" id="A0AAP0WNN5"/>
<dbReference type="GO" id="GO:0006508">
    <property type="term" value="P:proteolysis"/>
    <property type="evidence" value="ECO:0007669"/>
    <property type="project" value="UniProtKB-KW"/>
</dbReference>
<evidence type="ECO:0000259" key="7">
    <source>
        <dbReference type="Pfam" id="PF00082"/>
    </source>
</evidence>
<dbReference type="PANTHER" id="PTHR10795">
    <property type="entry name" value="PROPROTEIN CONVERTASE SUBTILISIN/KEXIN"/>
    <property type="match status" value="1"/>
</dbReference>
<proteinExistence type="inferred from homology"/>
<dbReference type="Gene3D" id="3.40.50.200">
    <property type="entry name" value="Peptidase S8/S53 domain"/>
    <property type="match status" value="1"/>
</dbReference>
<evidence type="ECO:0000313" key="8">
    <source>
        <dbReference type="EMBL" id="KAK9275017.1"/>
    </source>
</evidence>
<dbReference type="SUPFAM" id="SSF52743">
    <property type="entry name" value="Subtilisin-like"/>
    <property type="match status" value="1"/>
</dbReference>
<comment type="caution">
    <text evidence="6">Lacks conserved residue(s) required for the propagation of feature annotation.</text>
</comment>
<keyword evidence="2" id="KW-0645">Protease</keyword>
<accession>A0AAP0WNN5</accession>
<dbReference type="EMBL" id="JBBPBK010000011">
    <property type="protein sequence ID" value="KAK9275017.1"/>
    <property type="molecule type" value="Genomic_DNA"/>
</dbReference>
<dbReference type="GO" id="GO:0004252">
    <property type="term" value="F:serine-type endopeptidase activity"/>
    <property type="evidence" value="ECO:0007669"/>
    <property type="project" value="InterPro"/>
</dbReference>
<keyword evidence="3" id="KW-0732">Signal</keyword>
<comment type="similarity">
    <text evidence="1 6">Belongs to the peptidase S8 family.</text>
</comment>
<evidence type="ECO:0000256" key="6">
    <source>
        <dbReference type="PROSITE-ProRule" id="PRU01240"/>
    </source>
</evidence>
<evidence type="ECO:0000256" key="1">
    <source>
        <dbReference type="ARBA" id="ARBA00011073"/>
    </source>
</evidence>
<keyword evidence="5" id="KW-0720">Serine protease</keyword>
<dbReference type="PROSITE" id="PS00138">
    <property type="entry name" value="SUBTILASE_SER"/>
    <property type="match status" value="1"/>
</dbReference>
<protein>
    <recommendedName>
        <fullName evidence="7">Peptidase S8/S53 domain-containing protein</fullName>
    </recommendedName>
</protein>
<gene>
    <name evidence="8" type="ORF">L1049_022275</name>
</gene>